<dbReference type="EMBL" id="SDHX01000002">
    <property type="protein sequence ID" value="RXK53840.1"/>
    <property type="molecule type" value="Genomic_DNA"/>
</dbReference>
<dbReference type="SUPFAM" id="SSF48452">
    <property type="entry name" value="TPR-like"/>
    <property type="match status" value="1"/>
</dbReference>
<dbReference type="Proteomes" id="UP000290218">
    <property type="component" value="Unassembled WGS sequence"/>
</dbReference>
<sequence>MSLTPVRRRLLLALFMIALTALLLVGAELTLRLAGFGHDPHFFRKAKTTDGELVWRENRDFTAPFFGETLVRRPQPVRLPLKKAPGTYRIFILGSSAAMGDPEPAFSLARVLEVQLRAAYPSVRFEVVNAAVTAINSHLVRGIAADCAQLEPDLFIVYEGHNEVIGPFGPTGVFTPFLKSEAAVRTLVWLKGTRFAQLAARLGRSKSAPDNWGGMQMFLQQQIRADDPRLDTVRAHFRANLTAIAASAQRAGATTLLCTTVANQRDFAPFLPANGEAEQAYQQARLILDAGRDHEARALFQRAVDLDTLRFRADSALNQVICDLPDKVRITNFGGLAIMDLASTLAANSSHGVPGNEFLYEHVHLTLRGTHEAVLALLPTVAADLKARNLASAPVAGPLALDEVGLRLGYNTHEQAMITLELVNRFSKPPFTGQSDHSARLAAWQRRADAAQTLLARPDATDALRELGRRAVAASPDDWLLARNTGAMLVARQQPAEALPLLQRAAAWIDDDVDTLVALGWAHHALGHTAEASAAFAKARALEPRYPNLPKAEAE</sequence>
<dbReference type="InterPro" id="IPR036514">
    <property type="entry name" value="SGNH_hydro_sf"/>
</dbReference>
<accession>A0A4Q1C5W0</accession>
<evidence type="ECO:0000313" key="1">
    <source>
        <dbReference type="EMBL" id="RXK53840.1"/>
    </source>
</evidence>
<dbReference type="AlphaFoldDB" id="A0A4Q1C5W0"/>
<evidence type="ECO:0000313" key="2">
    <source>
        <dbReference type="Proteomes" id="UP000290218"/>
    </source>
</evidence>
<dbReference type="OrthoDB" id="228932at2"/>
<reference evidence="1 2" key="1">
    <citation type="submission" date="2019-01" db="EMBL/GenBank/DDBJ databases">
        <title>Lacunisphaera sp. strain TWA-58.</title>
        <authorList>
            <person name="Chen W.-M."/>
        </authorList>
    </citation>
    <scope>NUCLEOTIDE SEQUENCE [LARGE SCALE GENOMIC DNA]</scope>
    <source>
        <strain evidence="1 2">TWA-58</strain>
    </source>
</reference>
<name>A0A4Q1C5W0_9BACT</name>
<dbReference type="Gene3D" id="1.25.40.10">
    <property type="entry name" value="Tetratricopeptide repeat domain"/>
    <property type="match status" value="1"/>
</dbReference>
<gene>
    <name evidence="1" type="ORF">ESB00_19350</name>
</gene>
<dbReference type="SUPFAM" id="SSF52266">
    <property type="entry name" value="SGNH hydrolase"/>
    <property type="match status" value="1"/>
</dbReference>
<dbReference type="Gene3D" id="3.40.50.1110">
    <property type="entry name" value="SGNH hydrolase"/>
    <property type="match status" value="1"/>
</dbReference>
<proteinExistence type="predicted"/>
<protein>
    <recommendedName>
        <fullName evidence="3">Tetratricopeptide repeat protein</fullName>
    </recommendedName>
</protein>
<dbReference type="RefSeq" id="WP_129049872.1">
    <property type="nucleotide sequence ID" value="NZ_SDHX01000002.1"/>
</dbReference>
<dbReference type="InterPro" id="IPR011990">
    <property type="entry name" value="TPR-like_helical_dom_sf"/>
</dbReference>
<keyword evidence="2" id="KW-1185">Reference proteome</keyword>
<comment type="caution">
    <text evidence="1">The sequence shown here is derived from an EMBL/GenBank/DDBJ whole genome shotgun (WGS) entry which is preliminary data.</text>
</comment>
<organism evidence="1 2">
    <name type="scientific">Oleiharenicola lentus</name>
    <dbReference type="NCBI Taxonomy" id="2508720"/>
    <lineage>
        <taxon>Bacteria</taxon>
        <taxon>Pseudomonadati</taxon>
        <taxon>Verrucomicrobiota</taxon>
        <taxon>Opitutia</taxon>
        <taxon>Opitutales</taxon>
        <taxon>Opitutaceae</taxon>
        <taxon>Oleiharenicola</taxon>
    </lineage>
</organism>
<dbReference type="GO" id="GO:0016788">
    <property type="term" value="F:hydrolase activity, acting on ester bonds"/>
    <property type="evidence" value="ECO:0007669"/>
    <property type="project" value="UniProtKB-ARBA"/>
</dbReference>
<evidence type="ECO:0008006" key="3">
    <source>
        <dbReference type="Google" id="ProtNLM"/>
    </source>
</evidence>